<reference evidence="2 5" key="1">
    <citation type="journal article" date="2019" name="Sci. Rep.">
        <title>Orb-weaving spider Araneus ventricosus genome elucidates the spidroin gene catalogue.</title>
        <authorList>
            <person name="Kono N."/>
            <person name="Nakamura H."/>
            <person name="Ohtoshi R."/>
            <person name="Moran D.A.P."/>
            <person name="Shinohara A."/>
            <person name="Yoshida Y."/>
            <person name="Fujiwara M."/>
            <person name="Mori M."/>
            <person name="Tomita M."/>
            <person name="Arakawa K."/>
        </authorList>
    </citation>
    <scope>NUCLEOTIDE SEQUENCE [LARGE SCALE GENOMIC DNA]</scope>
</reference>
<proteinExistence type="predicted"/>
<dbReference type="EMBL" id="BGPR01013927">
    <property type="protein sequence ID" value="GBN62867.1"/>
    <property type="molecule type" value="Genomic_DNA"/>
</dbReference>
<gene>
    <name evidence="3" type="ORF">AVEN_140427_1</name>
    <name evidence="2" type="ORF">AVEN_185098_1</name>
    <name evidence="1" type="ORF">AVEN_185374_1</name>
    <name evidence="4" type="ORF">AVEN_20163_1</name>
</gene>
<evidence type="ECO:0000313" key="1">
    <source>
        <dbReference type="EMBL" id="GBN61438.1"/>
    </source>
</evidence>
<dbReference type="AlphaFoldDB" id="A0A4Y2QDE4"/>
<dbReference type="Proteomes" id="UP000499080">
    <property type="component" value="Unassembled WGS sequence"/>
</dbReference>
<organism evidence="2 5">
    <name type="scientific">Araneus ventricosus</name>
    <name type="common">Orbweaver spider</name>
    <name type="synonym">Epeira ventricosa</name>
    <dbReference type="NCBI Taxonomy" id="182803"/>
    <lineage>
        <taxon>Eukaryota</taxon>
        <taxon>Metazoa</taxon>
        <taxon>Ecdysozoa</taxon>
        <taxon>Arthropoda</taxon>
        <taxon>Chelicerata</taxon>
        <taxon>Arachnida</taxon>
        <taxon>Araneae</taxon>
        <taxon>Araneomorphae</taxon>
        <taxon>Entelegynae</taxon>
        <taxon>Araneoidea</taxon>
        <taxon>Araneidae</taxon>
        <taxon>Araneus</taxon>
    </lineage>
</organism>
<evidence type="ECO:0000313" key="2">
    <source>
        <dbReference type="EMBL" id="GBN61484.1"/>
    </source>
</evidence>
<evidence type="ECO:0000313" key="3">
    <source>
        <dbReference type="EMBL" id="GBN62822.1"/>
    </source>
</evidence>
<comment type="caution">
    <text evidence="2">The sequence shown here is derived from an EMBL/GenBank/DDBJ whole genome shotgun (WGS) entry which is preliminary data.</text>
</comment>
<accession>A0A4Y2QDE4</accession>
<evidence type="ECO:0000313" key="5">
    <source>
        <dbReference type="Proteomes" id="UP000499080"/>
    </source>
</evidence>
<dbReference type="EMBL" id="BGPR01013631">
    <property type="protein sequence ID" value="GBN61484.1"/>
    <property type="molecule type" value="Genomic_DNA"/>
</dbReference>
<dbReference type="EMBL" id="BGPR01013618">
    <property type="protein sequence ID" value="GBN61438.1"/>
    <property type="molecule type" value="Genomic_DNA"/>
</dbReference>
<dbReference type="EMBL" id="BGPR01013918">
    <property type="protein sequence ID" value="GBN62822.1"/>
    <property type="molecule type" value="Genomic_DNA"/>
</dbReference>
<name>A0A4Y2QDE4_ARAVE</name>
<keyword evidence="5" id="KW-1185">Reference proteome</keyword>
<sequence length="111" mass="12663">MPGSMTKVHGRIPCLESNDDAVTESCPMDLECSFPNELRIYLLFGSRQQQQKKPLFAIDSDKIFILFGNSVPSEKLVTSLNDIVSDEKCQLADQHIASRDFMNRLYDNDKY</sequence>
<evidence type="ECO:0000313" key="4">
    <source>
        <dbReference type="EMBL" id="GBN62867.1"/>
    </source>
</evidence>
<protein>
    <submittedName>
        <fullName evidence="2">Uncharacterized protein</fullName>
    </submittedName>
</protein>